<evidence type="ECO:0000256" key="4">
    <source>
        <dbReference type="ARBA" id="ARBA00022857"/>
    </source>
</evidence>
<evidence type="ECO:0000313" key="6">
    <source>
        <dbReference type="EMBL" id="CAI4039550.1"/>
    </source>
</evidence>
<dbReference type="SUPFAM" id="SSF51905">
    <property type="entry name" value="FAD/NAD(P)-binding domain"/>
    <property type="match status" value="2"/>
</dbReference>
<dbReference type="PRINTS" id="PR00370">
    <property type="entry name" value="FMOXYGENASE"/>
</dbReference>
<sequence>MTVNDKKRLAIIGGGPGGLAAARVFSQSSANFEIEIFVKDYDIGGVWHYPKQGQDGRVMYDHLETNISKELMQFSGFPFKASVPLYPSRKDIWEYLKNYYDEFIVNQDAITIHFNTEVSYLEKKNSHWKVTSKNELGTTKSDFDFVIVASGHYSVPKFPSDITGLEQWFDNRGAIHSKDFKNCEFARDKVVIVAGNGSSGQDIANQLTTVAKKVYNSIKEPANSQPGAKSTDTIPTINGCDWKSHSVTLSDGRIIQDVDYIIFATGYYYSYPFIEPSIRLDILGEGVTDDKRSSVNLHNLWEHMIYVKDPTLSFILTPQLVIPFPLSELQAAIMVEVFCKNLPITTEFDSSVCGAHNFPKGKDLVHYAELQALLDGIPHRIGHFKPVKWDERLIELRNASYSDKEERNVLLAEHAQALNKKKVPYFLPAPHAQLKFKD</sequence>
<evidence type="ECO:0000256" key="3">
    <source>
        <dbReference type="ARBA" id="ARBA00022827"/>
    </source>
</evidence>
<dbReference type="EMBL" id="OX365764">
    <property type="protein sequence ID" value="CAI4039550.1"/>
    <property type="molecule type" value="Genomic_DNA"/>
</dbReference>
<reference evidence="6" key="1">
    <citation type="submission" date="2022-10" db="EMBL/GenBank/DDBJ databases">
        <authorList>
            <person name="Byrne P K."/>
        </authorList>
    </citation>
    <scope>NUCLEOTIDE SEQUENCE</scope>
    <source>
        <strain evidence="6">IFO1815</strain>
    </source>
</reference>
<dbReference type="InterPro" id="IPR000960">
    <property type="entry name" value="Flavin_mOase"/>
</dbReference>
<dbReference type="RefSeq" id="XP_056082665.1">
    <property type="nucleotide sequence ID" value="XM_056223034.1"/>
</dbReference>
<evidence type="ECO:0000313" key="7">
    <source>
        <dbReference type="Proteomes" id="UP001161438"/>
    </source>
</evidence>
<comment type="similarity">
    <text evidence="1">Belongs to the FMO family.</text>
</comment>
<dbReference type="InterPro" id="IPR050346">
    <property type="entry name" value="FMO-like"/>
</dbReference>
<organism evidence="6 7">
    <name type="scientific">Saccharomyces mikatae IFO 1815</name>
    <dbReference type="NCBI Taxonomy" id="226126"/>
    <lineage>
        <taxon>Eukaryota</taxon>
        <taxon>Fungi</taxon>
        <taxon>Dikarya</taxon>
        <taxon>Ascomycota</taxon>
        <taxon>Saccharomycotina</taxon>
        <taxon>Saccharomycetes</taxon>
        <taxon>Saccharomycetales</taxon>
        <taxon>Saccharomycetaceae</taxon>
        <taxon>Saccharomyces</taxon>
    </lineage>
</organism>
<dbReference type="InterPro" id="IPR036188">
    <property type="entry name" value="FAD/NAD-bd_sf"/>
</dbReference>
<keyword evidence="3" id="KW-0274">FAD</keyword>
<dbReference type="GO" id="GO:0004499">
    <property type="term" value="F:N,N-dimethylaniline monooxygenase activity"/>
    <property type="evidence" value="ECO:0007669"/>
    <property type="project" value="InterPro"/>
</dbReference>
<keyword evidence="4" id="KW-0521">NADP</keyword>
<evidence type="ECO:0000256" key="2">
    <source>
        <dbReference type="ARBA" id="ARBA00022630"/>
    </source>
</evidence>
<dbReference type="AlphaFoldDB" id="A0AA35IZ28"/>
<accession>A0AA35IZ28</accession>
<name>A0AA35IZ28_SACMI</name>
<proteinExistence type="inferred from homology"/>
<dbReference type="GO" id="GO:0050661">
    <property type="term" value="F:NADP binding"/>
    <property type="evidence" value="ECO:0007669"/>
    <property type="project" value="InterPro"/>
</dbReference>
<dbReference type="Pfam" id="PF00743">
    <property type="entry name" value="FMO-like"/>
    <property type="match status" value="2"/>
</dbReference>
<keyword evidence="7" id="KW-1185">Reference proteome</keyword>
<dbReference type="Gene3D" id="3.50.50.60">
    <property type="entry name" value="FAD/NAD(P)-binding domain"/>
    <property type="match status" value="2"/>
</dbReference>
<gene>
    <name evidence="6" type="primary">SMKI08G2180</name>
    <name evidence="6" type="ORF">SMKI_08G2180</name>
</gene>
<keyword evidence="5" id="KW-0560">Oxidoreductase</keyword>
<dbReference type="PANTHER" id="PTHR23023">
    <property type="entry name" value="DIMETHYLANILINE MONOOXYGENASE"/>
    <property type="match status" value="1"/>
</dbReference>
<evidence type="ECO:0000256" key="5">
    <source>
        <dbReference type="ARBA" id="ARBA00023002"/>
    </source>
</evidence>
<dbReference type="GeneID" id="80918761"/>
<dbReference type="Proteomes" id="UP001161438">
    <property type="component" value="Chromosome 8"/>
</dbReference>
<keyword evidence="2" id="KW-0285">Flavoprotein</keyword>
<dbReference type="GO" id="GO:0050660">
    <property type="term" value="F:flavin adenine dinucleotide binding"/>
    <property type="evidence" value="ECO:0007669"/>
    <property type="project" value="InterPro"/>
</dbReference>
<protein>
    <submittedName>
        <fullName evidence="6">Uncharacterized protein</fullName>
    </submittedName>
</protein>
<evidence type="ECO:0000256" key="1">
    <source>
        <dbReference type="ARBA" id="ARBA00009183"/>
    </source>
</evidence>
<dbReference type="InterPro" id="IPR020946">
    <property type="entry name" value="Flavin_mOase-like"/>
</dbReference>